<protein>
    <submittedName>
        <fullName evidence="4">Uncharacterized protein</fullName>
    </submittedName>
</protein>
<dbReference type="InParanoid" id="A0A139WEM0"/>
<dbReference type="KEGG" id="tca:664402"/>
<keyword evidence="3" id="KW-0812">Transmembrane</keyword>
<evidence type="ECO:0000256" key="2">
    <source>
        <dbReference type="SAM" id="MobiDB-lite"/>
    </source>
</evidence>
<proteinExistence type="predicted"/>
<dbReference type="AlphaFoldDB" id="A0A139WEM0"/>
<evidence type="ECO:0000313" key="5">
    <source>
        <dbReference type="Proteomes" id="UP000007266"/>
    </source>
</evidence>
<keyword evidence="3" id="KW-1133">Transmembrane helix</keyword>
<feature type="coiled-coil region" evidence="1">
    <location>
        <begin position="719"/>
        <end position="746"/>
    </location>
</feature>
<keyword evidence="3" id="KW-0472">Membrane</keyword>
<dbReference type="Proteomes" id="UP000007266">
    <property type="component" value="Linkage group 7"/>
</dbReference>
<feature type="coiled-coil region" evidence="1">
    <location>
        <begin position="624"/>
        <end position="665"/>
    </location>
</feature>
<reference evidence="4 5" key="2">
    <citation type="journal article" date="2010" name="Nucleic Acids Res.">
        <title>BeetleBase in 2010: revisions to provide comprehensive genomic information for Tribolium castaneum.</title>
        <authorList>
            <person name="Kim H.S."/>
            <person name="Murphy T."/>
            <person name="Xia J."/>
            <person name="Caragea D."/>
            <person name="Park Y."/>
            <person name="Beeman R.W."/>
            <person name="Lorenzen M.D."/>
            <person name="Butcher S."/>
            <person name="Manak J.R."/>
            <person name="Brown S.J."/>
        </authorList>
    </citation>
    <scope>GENOME REANNOTATION</scope>
    <source>
        <strain evidence="4 5">Georgia GA2</strain>
    </source>
</reference>
<keyword evidence="1" id="KW-0175">Coiled coil</keyword>
<feature type="coiled-coil region" evidence="1">
    <location>
        <begin position="370"/>
        <end position="463"/>
    </location>
</feature>
<feature type="coiled-coil region" evidence="1">
    <location>
        <begin position="117"/>
        <end position="144"/>
    </location>
</feature>
<accession>A0A139WEM0</accession>
<keyword evidence="5" id="KW-1185">Reference proteome</keyword>
<feature type="transmembrane region" description="Helical" evidence="3">
    <location>
        <begin position="1041"/>
        <end position="1061"/>
    </location>
</feature>
<evidence type="ECO:0000256" key="1">
    <source>
        <dbReference type="SAM" id="Coils"/>
    </source>
</evidence>
<reference evidence="4 5" key="1">
    <citation type="journal article" date="2008" name="Nature">
        <title>The genome of the model beetle and pest Tribolium castaneum.</title>
        <authorList>
            <consortium name="Tribolium Genome Sequencing Consortium"/>
            <person name="Richards S."/>
            <person name="Gibbs R.A."/>
            <person name="Weinstock G.M."/>
            <person name="Brown S.J."/>
            <person name="Denell R."/>
            <person name="Beeman R.W."/>
            <person name="Gibbs R."/>
            <person name="Beeman R.W."/>
            <person name="Brown S.J."/>
            <person name="Bucher G."/>
            <person name="Friedrich M."/>
            <person name="Grimmelikhuijzen C.J."/>
            <person name="Klingler M."/>
            <person name="Lorenzen M."/>
            <person name="Richards S."/>
            <person name="Roth S."/>
            <person name="Schroder R."/>
            <person name="Tautz D."/>
            <person name="Zdobnov E.M."/>
            <person name="Muzny D."/>
            <person name="Gibbs R.A."/>
            <person name="Weinstock G.M."/>
            <person name="Attaway T."/>
            <person name="Bell S."/>
            <person name="Buhay C.J."/>
            <person name="Chandrabose M.N."/>
            <person name="Chavez D."/>
            <person name="Clerk-Blankenburg K.P."/>
            <person name="Cree A."/>
            <person name="Dao M."/>
            <person name="Davis C."/>
            <person name="Chacko J."/>
            <person name="Dinh H."/>
            <person name="Dugan-Rocha S."/>
            <person name="Fowler G."/>
            <person name="Garner T.T."/>
            <person name="Garnes J."/>
            <person name="Gnirke A."/>
            <person name="Hawes A."/>
            <person name="Hernandez J."/>
            <person name="Hines S."/>
            <person name="Holder M."/>
            <person name="Hume J."/>
            <person name="Jhangiani S.N."/>
            <person name="Joshi V."/>
            <person name="Khan Z.M."/>
            <person name="Jackson L."/>
            <person name="Kovar C."/>
            <person name="Kowis A."/>
            <person name="Lee S."/>
            <person name="Lewis L.R."/>
            <person name="Margolis J."/>
            <person name="Morgan M."/>
            <person name="Nazareth L.V."/>
            <person name="Nguyen N."/>
            <person name="Okwuonu G."/>
            <person name="Parker D."/>
            <person name="Richards S."/>
            <person name="Ruiz S.J."/>
            <person name="Santibanez J."/>
            <person name="Savard J."/>
            <person name="Scherer S.E."/>
            <person name="Schneider B."/>
            <person name="Sodergren E."/>
            <person name="Tautz D."/>
            <person name="Vattahil S."/>
            <person name="Villasana D."/>
            <person name="White C.S."/>
            <person name="Wright R."/>
            <person name="Park Y."/>
            <person name="Beeman R.W."/>
            <person name="Lord J."/>
            <person name="Oppert B."/>
            <person name="Lorenzen M."/>
            <person name="Brown S."/>
            <person name="Wang L."/>
            <person name="Savard J."/>
            <person name="Tautz D."/>
            <person name="Richards S."/>
            <person name="Weinstock G."/>
            <person name="Gibbs R.A."/>
            <person name="Liu Y."/>
            <person name="Worley K."/>
            <person name="Weinstock G."/>
            <person name="Elsik C.G."/>
            <person name="Reese J.T."/>
            <person name="Elhaik E."/>
            <person name="Landan G."/>
            <person name="Graur D."/>
            <person name="Arensburger P."/>
            <person name="Atkinson P."/>
            <person name="Beeman R.W."/>
            <person name="Beidler J."/>
            <person name="Brown S.J."/>
            <person name="Demuth J.P."/>
            <person name="Drury D.W."/>
            <person name="Du Y.Z."/>
            <person name="Fujiwara H."/>
            <person name="Lorenzen M."/>
            <person name="Maselli V."/>
            <person name="Osanai M."/>
            <person name="Park Y."/>
            <person name="Robertson H.M."/>
            <person name="Tu Z."/>
            <person name="Wang J.J."/>
            <person name="Wang S."/>
            <person name="Richards S."/>
            <person name="Song H."/>
            <person name="Zhang L."/>
            <person name="Sodergren E."/>
            <person name="Werner D."/>
            <person name="Stanke M."/>
            <person name="Morgenstern B."/>
            <person name="Solovyev V."/>
            <person name="Kosarev P."/>
            <person name="Brown G."/>
            <person name="Chen H.C."/>
            <person name="Ermolaeva O."/>
            <person name="Hlavina W."/>
            <person name="Kapustin Y."/>
            <person name="Kiryutin B."/>
            <person name="Kitts P."/>
            <person name="Maglott D."/>
            <person name="Pruitt K."/>
            <person name="Sapojnikov V."/>
            <person name="Souvorov A."/>
            <person name="Mackey A.J."/>
            <person name="Waterhouse R.M."/>
            <person name="Wyder S."/>
            <person name="Zdobnov E.M."/>
            <person name="Zdobnov E.M."/>
            <person name="Wyder S."/>
            <person name="Kriventseva E.V."/>
            <person name="Kadowaki T."/>
            <person name="Bork P."/>
            <person name="Aranda M."/>
            <person name="Bao R."/>
            <person name="Beermann A."/>
            <person name="Berns N."/>
            <person name="Bolognesi R."/>
            <person name="Bonneton F."/>
            <person name="Bopp D."/>
            <person name="Brown S.J."/>
            <person name="Bucher G."/>
            <person name="Butts T."/>
            <person name="Chaumot A."/>
            <person name="Denell R.E."/>
            <person name="Ferrier D.E."/>
            <person name="Friedrich M."/>
            <person name="Gordon C.M."/>
            <person name="Jindra M."/>
            <person name="Klingler M."/>
            <person name="Lan Q."/>
            <person name="Lattorff H.M."/>
            <person name="Laudet V."/>
            <person name="von Levetsow C."/>
            <person name="Liu Z."/>
            <person name="Lutz R."/>
            <person name="Lynch J.A."/>
            <person name="da Fonseca R.N."/>
            <person name="Posnien N."/>
            <person name="Reuter R."/>
            <person name="Roth S."/>
            <person name="Savard J."/>
            <person name="Schinko J.B."/>
            <person name="Schmitt C."/>
            <person name="Schoppmeier M."/>
            <person name="Schroder R."/>
            <person name="Shippy T.D."/>
            <person name="Simonnet F."/>
            <person name="Marques-Souza H."/>
            <person name="Tautz D."/>
            <person name="Tomoyasu Y."/>
            <person name="Trauner J."/>
            <person name="Van der Zee M."/>
            <person name="Vervoort M."/>
            <person name="Wittkopp N."/>
            <person name="Wimmer E.A."/>
            <person name="Yang X."/>
            <person name="Jones A.K."/>
            <person name="Sattelle D.B."/>
            <person name="Ebert P.R."/>
            <person name="Nelson D."/>
            <person name="Scott J.G."/>
            <person name="Beeman R.W."/>
            <person name="Muthukrishnan S."/>
            <person name="Kramer K.J."/>
            <person name="Arakane Y."/>
            <person name="Beeman R.W."/>
            <person name="Zhu Q."/>
            <person name="Hogenkamp D."/>
            <person name="Dixit R."/>
            <person name="Oppert B."/>
            <person name="Jiang H."/>
            <person name="Zou Z."/>
            <person name="Marshall J."/>
            <person name="Elpidina E."/>
            <person name="Vinokurov K."/>
            <person name="Oppert C."/>
            <person name="Zou Z."/>
            <person name="Evans J."/>
            <person name="Lu Z."/>
            <person name="Zhao P."/>
            <person name="Sumathipala N."/>
            <person name="Altincicek B."/>
            <person name="Vilcinskas A."/>
            <person name="Williams M."/>
            <person name="Hultmark D."/>
            <person name="Hetru C."/>
            <person name="Jiang H."/>
            <person name="Grimmelikhuijzen C.J."/>
            <person name="Hauser F."/>
            <person name="Cazzamali G."/>
            <person name="Williamson M."/>
            <person name="Park Y."/>
            <person name="Li B."/>
            <person name="Tanaka Y."/>
            <person name="Predel R."/>
            <person name="Neupert S."/>
            <person name="Schachtner J."/>
            <person name="Verleyen P."/>
            <person name="Raible F."/>
            <person name="Bork P."/>
            <person name="Friedrich M."/>
            <person name="Walden K.K."/>
            <person name="Robertson H.M."/>
            <person name="Angeli S."/>
            <person name="Foret S."/>
            <person name="Bucher G."/>
            <person name="Schuetz S."/>
            <person name="Maleszka R."/>
            <person name="Wimmer E.A."/>
            <person name="Beeman R.W."/>
            <person name="Lorenzen M."/>
            <person name="Tomoyasu Y."/>
            <person name="Miller S.C."/>
            <person name="Grossmann D."/>
            <person name="Bucher G."/>
        </authorList>
    </citation>
    <scope>NUCLEOTIDE SEQUENCE [LARGE SCALE GENOMIC DNA]</scope>
    <source>
        <strain evidence="4 5">Georgia GA2</strain>
    </source>
</reference>
<feature type="region of interest" description="Disordered" evidence="2">
    <location>
        <begin position="152"/>
        <end position="172"/>
    </location>
</feature>
<evidence type="ECO:0000256" key="3">
    <source>
        <dbReference type="SAM" id="Phobius"/>
    </source>
</evidence>
<feature type="coiled-coil region" evidence="1">
    <location>
        <begin position="174"/>
        <end position="271"/>
    </location>
</feature>
<evidence type="ECO:0000313" key="4">
    <source>
        <dbReference type="EMBL" id="KYB26393.1"/>
    </source>
</evidence>
<dbReference type="EMBL" id="KQ971354">
    <property type="protein sequence ID" value="KYB26393.1"/>
    <property type="molecule type" value="Genomic_DNA"/>
</dbReference>
<name>A0A139WEM0_TRICA</name>
<gene>
    <name evidence="4" type="primary">AUGUSTUS-3.0.2_33789</name>
    <name evidence="4" type="ORF">TcasGA2_TC033789</name>
</gene>
<sequence length="1091" mass="125473">MNNIIECIYKSCDESNTNSVEVSSLIDFVKPYMPNNLSELNELRAQLDPDSVNPHIGYSFFESVMSTWVSKMQGDDGNTGLSELHNSFSQNLSQNESNNNTFPVNLEERICDLKYKLSKANSELDLVKQQLAASEEQNEGLIAELALRKIQHREQHASESSARQGDDHEKDEQINTANKQREHLQKLLTNYEKHQKLYVAQINTLETENNVLKQKLKTCEKVNQENKVTMIELREDLELKDAEISTLKESLDNLNSQLVEKIELVEFYTKEQNLARQKIHNLEDVIRNSTLRSNKSVVESETKRTSKPIFNSPKLLNQLANPVTPRLSSSPINLKDCGASSSPINSSLESTNCSIYDVSNIGVYTLRSPRKTLQEELAEVNLENTDNEEEVARLYKVVKDQEEIKNNLWQNMKELSSENEILRNNKKELTNLINTLNEKDEIIKNLTTQLGNLKEAAKADDNNVIKVVASGLCKVDTNLREQLSVGDEIREKLAALSNHLHRKVSQELKNASLIKNLKIRLRREQLLNLSLRAELCEATETLSEERNKWCVSFVSEPTDPKKTNFAKQQKRLDRMLEKQEETEKALAKEKSINTKLSSKCQEMCAKNEALESDLKHCHETIRSLDALKTEFEILKTEHNQLKNERLKLVEENRNLNENLHDYVNKLLVETTITGNLRAEMNVLVEEKRYLEKRMAENVAKVGKLKNQIVKMKMTSDLAITKLCDEVLEKNNEIRSLRKQLECVNIDAFLSESNRELRCAILDIFEYFNCDRGVLEEEKALTDAEFVLDLEKEMVLLKSNIKLVKFLAELNQHQSDESDEAFDELHEISMNQELLEDTFLSCTSQISHSEQDMFEAILPLQYDSFLSNLEFEEVDLKQLSVKEIEEKFASLALTLTMDVATSKKRCANEEEKFNQLILSFFTYLNCSMDIMKKLCCKQKRSHKTVVNYLQQVKEIGEKLIKSAVECGTLRYEKRMANCWKLVINYVAILTHDNKQSKESLSSHSSVEDLQMEPPLELDSSKDVNENLQVVPLRPNPPSRTKCYVCLFLLVFIILVFALLFYVDRLCQSGGNHVCPVQKLTNFFIETKYLCNI</sequence>
<dbReference type="OrthoDB" id="10062605at2759"/>
<organism evidence="4 5">
    <name type="scientific">Tribolium castaneum</name>
    <name type="common">Red flour beetle</name>
    <dbReference type="NCBI Taxonomy" id="7070"/>
    <lineage>
        <taxon>Eukaryota</taxon>
        <taxon>Metazoa</taxon>
        <taxon>Ecdysozoa</taxon>
        <taxon>Arthropoda</taxon>
        <taxon>Hexapoda</taxon>
        <taxon>Insecta</taxon>
        <taxon>Pterygota</taxon>
        <taxon>Neoptera</taxon>
        <taxon>Endopterygota</taxon>
        <taxon>Coleoptera</taxon>
        <taxon>Polyphaga</taxon>
        <taxon>Cucujiformia</taxon>
        <taxon>Tenebrionidae</taxon>
        <taxon>Tenebrionidae incertae sedis</taxon>
        <taxon>Tribolium</taxon>
    </lineage>
</organism>